<accession>A0A2V3TTT8</accession>
<organism evidence="1 2">
    <name type="scientific">Chelatococcus asaccharovorans</name>
    <dbReference type="NCBI Taxonomy" id="28210"/>
    <lineage>
        <taxon>Bacteria</taxon>
        <taxon>Pseudomonadati</taxon>
        <taxon>Pseudomonadota</taxon>
        <taxon>Alphaproteobacteria</taxon>
        <taxon>Hyphomicrobiales</taxon>
        <taxon>Chelatococcaceae</taxon>
        <taxon>Chelatococcus</taxon>
    </lineage>
</organism>
<gene>
    <name evidence="1" type="ORF">C7450_11945</name>
</gene>
<proteinExistence type="predicted"/>
<evidence type="ECO:0000313" key="1">
    <source>
        <dbReference type="EMBL" id="PXW51608.1"/>
    </source>
</evidence>
<reference evidence="1 2" key="1">
    <citation type="submission" date="2018-05" db="EMBL/GenBank/DDBJ databases">
        <title>Genomic Encyclopedia of Type Strains, Phase IV (KMG-IV): sequencing the most valuable type-strain genomes for metagenomic binning, comparative biology and taxonomic classification.</title>
        <authorList>
            <person name="Goeker M."/>
        </authorList>
    </citation>
    <scope>NUCLEOTIDE SEQUENCE [LARGE SCALE GENOMIC DNA]</scope>
    <source>
        <strain evidence="1 2">DSM 6462</strain>
    </source>
</reference>
<dbReference type="Proteomes" id="UP000248021">
    <property type="component" value="Unassembled WGS sequence"/>
</dbReference>
<sequence length="80" mass="8807">MIQRACVSVAEEEIMTMLRPDMFVLSTRVNVGINSRGFVAGARRLSKPIWKPKLSFTPHRDAAHAALSSSIMSFDADSKA</sequence>
<comment type="caution">
    <text evidence="1">The sequence shown here is derived from an EMBL/GenBank/DDBJ whole genome shotgun (WGS) entry which is preliminary data.</text>
</comment>
<keyword evidence="2" id="KW-1185">Reference proteome</keyword>
<name>A0A2V3TTT8_9HYPH</name>
<dbReference type="AlphaFoldDB" id="A0A2V3TTT8"/>
<evidence type="ECO:0000313" key="2">
    <source>
        <dbReference type="Proteomes" id="UP000248021"/>
    </source>
</evidence>
<dbReference type="EMBL" id="QJJK01000019">
    <property type="protein sequence ID" value="PXW51608.1"/>
    <property type="molecule type" value="Genomic_DNA"/>
</dbReference>
<protein>
    <submittedName>
        <fullName evidence="1">Uncharacterized protein</fullName>
    </submittedName>
</protein>